<dbReference type="InterPro" id="IPR038248">
    <property type="entry name" value="Dicer_dimer_sf"/>
</dbReference>
<sequence length="448" mass="48756">HGIADEGALWTGLNPIFDVESGFAKSGFVCTITLPSNASVRTVTSDVMRSKKLAKQHAALRACVALHHEGGLDDYLMPFRVKVAEDLPFTEQDLQGRKKKLRKYPIQIPKLWGITAAGPKEPVPPDDALNSPSPVPATAPAPPLIMSRLHMTLLHLDRDAALAATGQTYHPLALLTARPLPDTCDFWLYFEMSTTPVNMQIRGLGPPVSLDLTQLKLLMKYTLNICSAPVNKEFICEPHDFPFLVCPLLTEKVGRSGFPAGNGAEVATVASVHLIDWPSVRTTVARRFYSISLPALNDPTTSAGVLDMVIVDHADEGRRYFVKAIRRDLMPHTYIAEPSPREKLAGVNTIADYYLKKFQRKPTQALQPLLEVTKISKTLNYLTPHQGQAEAFGGQRRHPGVLSGLLHPGAGISVRTPASVHSHPAGQPALGVGGAVQVHARCAVRVHP</sequence>
<evidence type="ECO:0000256" key="2">
    <source>
        <dbReference type="PROSITE-ProRule" id="PRU00657"/>
    </source>
</evidence>
<evidence type="ECO:0000259" key="4">
    <source>
        <dbReference type="PROSITE" id="PS51327"/>
    </source>
</evidence>
<dbReference type="OrthoDB" id="416741at2759"/>
<reference evidence="5 6" key="1">
    <citation type="journal article" name="Sci. Rep.">
        <title>Genome-scale phylogenetic analyses confirm Olpidium as the closest living zoosporic fungus to the non-flagellated, terrestrial fungi.</title>
        <authorList>
            <person name="Chang Y."/>
            <person name="Rochon D."/>
            <person name="Sekimoto S."/>
            <person name="Wang Y."/>
            <person name="Chovatia M."/>
            <person name="Sandor L."/>
            <person name="Salamov A."/>
            <person name="Grigoriev I.V."/>
            <person name="Stajich J.E."/>
            <person name="Spatafora J.W."/>
        </authorList>
    </citation>
    <scope>NUCLEOTIDE SEQUENCE [LARGE SCALE GENOMIC DNA]</scope>
    <source>
        <strain evidence="5">S191</strain>
    </source>
</reference>
<accession>A0A8H7ZSS9</accession>
<dbReference type="GO" id="GO:0016891">
    <property type="term" value="F:RNA endonuclease activity producing 5'-phosphomonoesters, hydrolytic mechanism"/>
    <property type="evidence" value="ECO:0007669"/>
    <property type="project" value="InterPro"/>
</dbReference>
<protein>
    <submittedName>
        <fullName evidence="5">Dicer dimerization domain-containing protein</fullName>
    </submittedName>
</protein>
<gene>
    <name evidence="5" type="ORF">BJ554DRAFT_819</name>
</gene>
<feature type="region of interest" description="Disordered" evidence="3">
    <location>
        <begin position="117"/>
        <end position="137"/>
    </location>
</feature>
<dbReference type="Gene3D" id="3.30.160.380">
    <property type="entry name" value="Dicer dimerisation domain"/>
    <property type="match status" value="1"/>
</dbReference>
<dbReference type="PANTHER" id="PTHR14950">
    <property type="entry name" value="DICER-RELATED"/>
    <property type="match status" value="1"/>
</dbReference>
<dbReference type="AlphaFoldDB" id="A0A8H7ZSS9"/>
<keyword evidence="6" id="KW-1185">Reference proteome</keyword>
<feature type="domain" description="Dicer dsRNA-binding fold" evidence="4">
    <location>
        <begin position="1"/>
        <end position="86"/>
    </location>
</feature>
<evidence type="ECO:0000256" key="1">
    <source>
        <dbReference type="ARBA" id="ARBA00022801"/>
    </source>
</evidence>
<dbReference type="InterPro" id="IPR005034">
    <property type="entry name" value="Dicer_dimerisation"/>
</dbReference>
<name>A0A8H7ZSS9_9FUNG</name>
<keyword evidence="2" id="KW-0694">RNA-binding</keyword>
<keyword evidence="1" id="KW-0378">Hydrolase</keyword>
<evidence type="ECO:0000313" key="6">
    <source>
        <dbReference type="Proteomes" id="UP000673691"/>
    </source>
</evidence>
<dbReference type="CDD" id="cd00048">
    <property type="entry name" value="DSRM_SF"/>
    <property type="match status" value="1"/>
</dbReference>
<dbReference type="EMBL" id="JAEFCI010007774">
    <property type="protein sequence ID" value="KAG5458876.1"/>
    <property type="molecule type" value="Genomic_DNA"/>
</dbReference>
<dbReference type="SUPFAM" id="SSF54768">
    <property type="entry name" value="dsRNA-binding domain-like"/>
    <property type="match status" value="1"/>
</dbReference>
<organism evidence="5 6">
    <name type="scientific">Olpidium bornovanus</name>
    <dbReference type="NCBI Taxonomy" id="278681"/>
    <lineage>
        <taxon>Eukaryota</taxon>
        <taxon>Fungi</taxon>
        <taxon>Fungi incertae sedis</taxon>
        <taxon>Olpidiomycota</taxon>
        <taxon>Olpidiomycotina</taxon>
        <taxon>Olpidiomycetes</taxon>
        <taxon>Olpidiales</taxon>
        <taxon>Olpidiaceae</taxon>
        <taxon>Olpidium</taxon>
    </lineage>
</organism>
<evidence type="ECO:0000256" key="3">
    <source>
        <dbReference type="SAM" id="MobiDB-lite"/>
    </source>
</evidence>
<dbReference type="Gene3D" id="2.170.260.10">
    <property type="entry name" value="paz domain"/>
    <property type="match status" value="1"/>
</dbReference>
<feature type="non-terminal residue" evidence="5">
    <location>
        <position position="1"/>
    </location>
</feature>
<comment type="caution">
    <text evidence="5">The sequence shown here is derived from an EMBL/GenBank/DDBJ whole genome shotgun (WGS) entry which is preliminary data.</text>
</comment>
<dbReference type="PROSITE" id="PS51327">
    <property type="entry name" value="DICER_DSRBF"/>
    <property type="match status" value="1"/>
</dbReference>
<dbReference type="GO" id="GO:0003723">
    <property type="term" value="F:RNA binding"/>
    <property type="evidence" value="ECO:0007669"/>
    <property type="project" value="UniProtKB-UniRule"/>
</dbReference>
<proteinExistence type="predicted"/>
<dbReference type="Proteomes" id="UP000673691">
    <property type="component" value="Unassembled WGS sequence"/>
</dbReference>
<evidence type="ECO:0000313" key="5">
    <source>
        <dbReference type="EMBL" id="KAG5458876.1"/>
    </source>
</evidence>
<dbReference type="Pfam" id="PF03368">
    <property type="entry name" value="Dicer_dimer"/>
    <property type="match status" value="1"/>
</dbReference>